<feature type="domain" description="Clp ATPase C-terminal" evidence="3">
    <location>
        <begin position="2"/>
        <end position="53"/>
    </location>
</feature>
<evidence type="ECO:0000313" key="5">
    <source>
        <dbReference type="Proteomes" id="UP001497516"/>
    </source>
</evidence>
<protein>
    <recommendedName>
        <fullName evidence="3">Clp ATPase C-terminal domain-containing protein</fullName>
    </recommendedName>
</protein>
<gene>
    <name evidence="4" type="ORF">LTRI10_LOCUS43198</name>
</gene>
<name>A0AAV2G0B4_9ROSI</name>
<reference evidence="4 5" key="1">
    <citation type="submission" date="2024-04" db="EMBL/GenBank/DDBJ databases">
        <authorList>
            <person name="Fracassetti M."/>
        </authorList>
    </citation>
    <scope>NUCLEOTIDE SEQUENCE [LARGE SCALE GENOMIC DNA]</scope>
</reference>
<dbReference type="GO" id="GO:0005524">
    <property type="term" value="F:ATP binding"/>
    <property type="evidence" value="ECO:0007669"/>
    <property type="project" value="UniProtKB-KW"/>
</dbReference>
<dbReference type="AlphaFoldDB" id="A0AAV2G0B4"/>
<accession>A0AAV2G0B4</accession>
<dbReference type="Proteomes" id="UP001497516">
    <property type="component" value="Chromosome 7"/>
</dbReference>
<sequence length="77" mass="8518">MQVDEKLKAKVAEEWYDPSYGASPLMRAILQLVEDPLADAILVGRVRNGGSITLFPDGDEGSRKMPVCLNEEAEKVR</sequence>
<evidence type="ECO:0000256" key="2">
    <source>
        <dbReference type="ARBA" id="ARBA00022840"/>
    </source>
</evidence>
<evidence type="ECO:0000313" key="4">
    <source>
        <dbReference type="EMBL" id="CAL1403253.1"/>
    </source>
</evidence>
<evidence type="ECO:0000259" key="3">
    <source>
        <dbReference type="Pfam" id="PF10431"/>
    </source>
</evidence>
<dbReference type="Gene3D" id="1.10.8.60">
    <property type="match status" value="1"/>
</dbReference>
<keyword evidence="2" id="KW-0067">ATP-binding</keyword>
<dbReference type="Pfam" id="PF10431">
    <property type="entry name" value="ClpB_D2-small"/>
    <property type="match status" value="1"/>
</dbReference>
<dbReference type="InterPro" id="IPR019489">
    <property type="entry name" value="Clp_ATPase_C"/>
</dbReference>
<proteinExistence type="predicted"/>
<dbReference type="EMBL" id="OZ034820">
    <property type="protein sequence ID" value="CAL1403253.1"/>
    <property type="molecule type" value="Genomic_DNA"/>
</dbReference>
<keyword evidence="5" id="KW-1185">Reference proteome</keyword>
<keyword evidence="1" id="KW-0547">Nucleotide-binding</keyword>
<evidence type="ECO:0000256" key="1">
    <source>
        <dbReference type="ARBA" id="ARBA00022741"/>
    </source>
</evidence>
<organism evidence="4 5">
    <name type="scientific">Linum trigynum</name>
    <dbReference type="NCBI Taxonomy" id="586398"/>
    <lineage>
        <taxon>Eukaryota</taxon>
        <taxon>Viridiplantae</taxon>
        <taxon>Streptophyta</taxon>
        <taxon>Embryophyta</taxon>
        <taxon>Tracheophyta</taxon>
        <taxon>Spermatophyta</taxon>
        <taxon>Magnoliopsida</taxon>
        <taxon>eudicotyledons</taxon>
        <taxon>Gunneridae</taxon>
        <taxon>Pentapetalae</taxon>
        <taxon>rosids</taxon>
        <taxon>fabids</taxon>
        <taxon>Malpighiales</taxon>
        <taxon>Linaceae</taxon>
        <taxon>Linum</taxon>
    </lineage>
</organism>